<evidence type="ECO:0000313" key="3">
    <source>
        <dbReference type="Proteomes" id="UP001219525"/>
    </source>
</evidence>
<organism evidence="2 3">
    <name type="scientific">Mycena pura</name>
    <dbReference type="NCBI Taxonomy" id="153505"/>
    <lineage>
        <taxon>Eukaryota</taxon>
        <taxon>Fungi</taxon>
        <taxon>Dikarya</taxon>
        <taxon>Basidiomycota</taxon>
        <taxon>Agaricomycotina</taxon>
        <taxon>Agaricomycetes</taxon>
        <taxon>Agaricomycetidae</taxon>
        <taxon>Agaricales</taxon>
        <taxon>Marasmiineae</taxon>
        <taxon>Mycenaceae</taxon>
        <taxon>Mycena</taxon>
    </lineage>
</organism>
<evidence type="ECO:0000313" key="2">
    <source>
        <dbReference type="EMBL" id="KAJ7226972.1"/>
    </source>
</evidence>
<comment type="caution">
    <text evidence="2">The sequence shown here is derived from an EMBL/GenBank/DDBJ whole genome shotgun (WGS) entry which is preliminary data.</text>
</comment>
<feature type="region of interest" description="Disordered" evidence="1">
    <location>
        <begin position="261"/>
        <end position="281"/>
    </location>
</feature>
<proteinExistence type="predicted"/>
<gene>
    <name evidence="2" type="ORF">GGX14DRAFT_555555</name>
</gene>
<keyword evidence="3" id="KW-1185">Reference proteome</keyword>
<reference evidence="2" key="1">
    <citation type="submission" date="2023-03" db="EMBL/GenBank/DDBJ databases">
        <title>Massive genome expansion in bonnet fungi (Mycena s.s.) driven by repeated elements and novel gene families across ecological guilds.</title>
        <authorList>
            <consortium name="Lawrence Berkeley National Laboratory"/>
            <person name="Harder C.B."/>
            <person name="Miyauchi S."/>
            <person name="Viragh M."/>
            <person name="Kuo A."/>
            <person name="Thoen E."/>
            <person name="Andreopoulos B."/>
            <person name="Lu D."/>
            <person name="Skrede I."/>
            <person name="Drula E."/>
            <person name="Henrissat B."/>
            <person name="Morin E."/>
            <person name="Kohler A."/>
            <person name="Barry K."/>
            <person name="LaButti K."/>
            <person name="Morin E."/>
            <person name="Salamov A."/>
            <person name="Lipzen A."/>
            <person name="Mereny Z."/>
            <person name="Hegedus B."/>
            <person name="Baldrian P."/>
            <person name="Stursova M."/>
            <person name="Weitz H."/>
            <person name="Taylor A."/>
            <person name="Grigoriev I.V."/>
            <person name="Nagy L.G."/>
            <person name="Martin F."/>
            <person name="Kauserud H."/>
        </authorList>
    </citation>
    <scope>NUCLEOTIDE SEQUENCE</scope>
    <source>
        <strain evidence="2">9144</strain>
    </source>
</reference>
<dbReference type="Proteomes" id="UP001219525">
    <property type="component" value="Unassembled WGS sequence"/>
</dbReference>
<feature type="region of interest" description="Disordered" evidence="1">
    <location>
        <begin position="328"/>
        <end position="347"/>
    </location>
</feature>
<feature type="region of interest" description="Disordered" evidence="1">
    <location>
        <begin position="111"/>
        <end position="147"/>
    </location>
</feature>
<feature type="compositionally biased region" description="Pro residues" evidence="1">
    <location>
        <begin position="131"/>
        <end position="141"/>
    </location>
</feature>
<protein>
    <submittedName>
        <fullName evidence="2">Uncharacterized protein</fullName>
    </submittedName>
</protein>
<accession>A0AAD6YR95</accession>
<dbReference type="AlphaFoldDB" id="A0AAD6YR95"/>
<name>A0AAD6YR95_9AGAR</name>
<dbReference type="EMBL" id="JARJCW010000003">
    <property type="protein sequence ID" value="KAJ7226972.1"/>
    <property type="molecule type" value="Genomic_DNA"/>
</dbReference>
<evidence type="ECO:0000256" key="1">
    <source>
        <dbReference type="SAM" id="MobiDB-lite"/>
    </source>
</evidence>
<sequence length="371" mass="41409">MLSSQHLGVGNATKFAPINATINATGKQHSSADFEFCRHHAPPLNSSLLLLPLASLDYDPRKPMPVLQPTCRQSRRDAGRAIAIRSRTVQTPTSSTGCIFIAFRRRCQHPQTRRSLASTSHDNQKPRPQLLLPPKPRPSPPRQQQQHSWAAILRVHARPMAAYSHVNERRRAWRYEAAAAAVRRLHALCQRSRPAPVPPHASRYSRQLPPAAACYPLHAHALRKTRCLRPASRFSMRAASSCLPLTAYRLPRQLPAVRDRVPQEPPPAHATHKAHRSPPATRCLPPPSAMHRAARHMRLLSACLAASRCQLSWLACLPLPPLATGHPCRRWRPAHASTSSKSRRPRTLHASPVCFLLATSAHDRPFPARTR</sequence>